<dbReference type="InterPro" id="IPR002182">
    <property type="entry name" value="NB-ARC"/>
</dbReference>
<sequence>MGEGGHRFNTTTSHDGSLHQGDRFALFTVNYNLARDHDTDRLPTPQLLEDVYRAALEDQAQREAHRAPSPPASIPSSPCWLVPFGRNNAFVGCKNLLDRLLDIIPPNADKHNCQRTAIEGLGGVGKTQLVLEAAFRLRQKFSDCHVFWVCAIDGATFENGYRDIARKLGLHGVDDGKVDVKDMVQSSLSESTFPWLLIIDNADDLRLFSEEPAPLKKHLPLGYQGSIVFTTRNHQVASKLCVPRSNIVQLQELSRQEASDMLRRNLTEVQLHGSEEAIPKLLDFLCDLPLAITQARAFIDQVGMSVAEYLLHCQSSDRALIKLLSEEFNDLGRYKETQNPIATTWLISFSHIARDDKLAAEYLQCMCFLAEKNIPKILLPPAENELEASIAIGKLKAYAFISENQGTYALISENQGTYNMHRLVRIAMRNWLRMEGLEKSRYATILQRLSDVYPQSPKFSQRAMVMQYHPHALAILSSATSETDKAIHANILSALGQSSYLLGRWKEAEEFCRQSLNKLRKTRPVGDATTIRYMQGLAASLLQQLKFQEARERFEEIYELCLQNLSPAHTTTLQSMNDLAVCLQSQGCYPEAEGMFTKAIDTSKEALGPDAGTTLTLLGNLAHLMTVQGKLTQAKGLSIQVLRARKRIYGSRDSRTITIMQQLGTIYHELRDYERSEIIFRTGVELRTQVLGRNHPHTLENIYKLVQTLLAQKKDNEAEPLCQELVKHYLDLDPKHPMVNNLRNILFVRLSPE</sequence>
<dbReference type="SMART" id="SM00028">
    <property type="entry name" value="TPR"/>
    <property type="match status" value="4"/>
</dbReference>
<evidence type="ECO:0000313" key="2">
    <source>
        <dbReference type="EMBL" id="PKS05524.1"/>
    </source>
</evidence>
<dbReference type="SUPFAM" id="SSF48452">
    <property type="entry name" value="TPR-like"/>
    <property type="match status" value="2"/>
</dbReference>
<dbReference type="InterPro" id="IPR011990">
    <property type="entry name" value="TPR-like_helical_dom_sf"/>
</dbReference>
<dbReference type="Pfam" id="PF00931">
    <property type="entry name" value="NB-ARC"/>
    <property type="match status" value="1"/>
</dbReference>
<gene>
    <name evidence="2" type="ORF">jhhlp_008199</name>
</gene>
<dbReference type="PANTHER" id="PTHR46082">
    <property type="entry name" value="ATP/GTP-BINDING PROTEIN-RELATED"/>
    <property type="match status" value="1"/>
</dbReference>
<evidence type="ECO:0000259" key="1">
    <source>
        <dbReference type="Pfam" id="PF00931"/>
    </source>
</evidence>
<dbReference type="Pfam" id="PF13424">
    <property type="entry name" value="TPR_12"/>
    <property type="match status" value="2"/>
</dbReference>
<dbReference type="STRING" id="41688.A0A2N3MZB1"/>
<dbReference type="InterPro" id="IPR027417">
    <property type="entry name" value="P-loop_NTPase"/>
</dbReference>
<dbReference type="Proteomes" id="UP000233524">
    <property type="component" value="Unassembled WGS sequence"/>
</dbReference>
<organism evidence="2 3">
    <name type="scientific">Lomentospora prolificans</name>
    <dbReference type="NCBI Taxonomy" id="41688"/>
    <lineage>
        <taxon>Eukaryota</taxon>
        <taxon>Fungi</taxon>
        <taxon>Dikarya</taxon>
        <taxon>Ascomycota</taxon>
        <taxon>Pezizomycotina</taxon>
        <taxon>Sordariomycetes</taxon>
        <taxon>Hypocreomycetidae</taxon>
        <taxon>Microascales</taxon>
        <taxon>Microascaceae</taxon>
        <taxon>Lomentospora</taxon>
    </lineage>
</organism>
<dbReference type="EMBL" id="NLAX01001585">
    <property type="protein sequence ID" value="PKS05524.1"/>
    <property type="molecule type" value="Genomic_DNA"/>
</dbReference>
<dbReference type="InParanoid" id="A0A2N3MZB1"/>
<keyword evidence="3" id="KW-1185">Reference proteome</keyword>
<dbReference type="AlphaFoldDB" id="A0A2N3MZB1"/>
<reference evidence="2 3" key="1">
    <citation type="journal article" date="2017" name="G3 (Bethesda)">
        <title>First Draft Genome Sequence of the Pathogenic Fungus Lomentospora prolificans (Formerly Scedosporium prolificans).</title>
        <authorList>
            <person name="Luo R."/>
            <person name="Zimin A."/>
            <person name="Workman R."/>
            <person name="Fan Y."/>
            <person name="Pertea G."/>
            <person name="Grossman N."/>
            <person name="Wear M.P."/>
            <person name="Jia B."/>
            <person name="Miller H."/>
            <person name="Casadevall A."/>
            <person name="Timp W."/>
            <person name="Zhang S.X."/>
            <person name="Salzberg S.L."/>
        </authorList>
    </citation>
    <scope>NUCLEOTIDE SEQUENCE [LARGE SCALE GENOMIC DNA]</scope>
    <source>
        <strain evidence="2 3">JHH-5317</strain>
    </source>
</reference>
<dbReference type="InterPro" id="IPR053137">
    <property type="entry name" value="NLR-like"/>
</dbReference>
<name>A0A2N3MZB1_9PEZI</name>
<dbReference type="VEuPathDB" id="FungiDB:jhhlp_008199"/>
<dbReference type="Gene3D" id="1.25.40.10">
    <property type="entry name" value="Tetratricopeptide repeat domain"/>
    <property type="match status" value="2"/>
</dbReference>
<protein>
    <recommendedName>
        <fullName evidence="1">NB-ARC domain-containing protein</fullName>
    </recommendedName>
</protein>
<dbReference type="OrthoDB" id="626167at2759"/>
<comment type="caution">
    <text evidence="2">The sequence shown here is derived from an EMBL/GenBank/DDBJ whole genome shotgun (WGS) entry which is preliminary data.</text>
</comment>
<dbReference type="PANTHER" id="PTHR46082:SF6">
    <property type="entry name" value="AAA+ ATPASE DOMAIN-CONTAINING PROTEIN-RELATED"/>
    <property type="match status" value="1"/>
</dbReference>
<accession>A0A2N3MZB1</accession>
<dbReference type="InterPro" id="IPR019734">
    <property type="entry name" value="TPR_rpt"/>
</dbReference>
<dbReference type="Gene3D" id="3.40.50.300">
    <property type="entry name" value="P-loop containing nucleotide triphosphate hydrolases"/>
    <property type="match status" value="1"/>
</dbReference>
<dbReference type="SUPFAM" id="SSF52540">
    <property type="entry name" value="P-loop containing nucleoside triphosphate hydrolases"/>
    <property type="match status" value="1"/>
</dbReference>
<feature type="domain" description="NB-ARC" evidence="1">
    <location>
        <begin position="110"/>
        <end position="264"/>
    </location>
</feature>
<dbReference type="Pfam" id="PF13374">
    <property type="entry name" value="TPR_10"/>
    <property type="match status" value="1"/>
</dbReference>
<proteinExistence type="predicted"/>
<evidence type="ECO:0000313" key="3">
    <source>
        <dbReference type="Proteomes" id="UP000233524"/>
    </source>
</evidence>
<dbReference type="GO" id="GO:0043531">
    <property type="term" value="F:ADP binding"/>
    <property type="evidence" value="ECO:0007669"/>
    <property type="project" value="InterPro"/>
</dbReference>